<organism evidence="3 4">
    <name type="scientific">Geodermatophilus arenarius</name>
    <dbReference type="NCBI Taxonomy" id="1137990"/>
    <lineage>
        <taxon>Bacteria</taxon>
        <taxon>Bacillati</taxon>
        <taxon>Actinomycetota</taxon>
        <taxon>Actinomycetes</taxon>
        <taxon>Geodermatophilales</taxon>
        <taxon>Geodermatophilaceae</taxon>
        <taxon>Geodermatophilus</taxon>
    </lineage>
</organism>
<feature type="compositionally biased region" description="Basic and acidic residues" evidence="2">
    <location>
        <begin position="9"/>
        <end position="20"/>
    </location>
</feature>
<evidence type="ECO:0008006" key="5">
    <source>
        <dbReference type="Google" id="ProtNLM"/>
    </source>
</evidence>
<evidence type="ECO:0000256" key="2">
    <source>
        <dbReference type="SAM" id="MobiDB-lite"/>
    </source>
</evidence>
<feature type="coiled-coil region" evidence="1">
    <location>
        <begin position="130"/>
        <end position="164"/>
    </location>
</feature>
<protein>
    <recommendedName>
        <fullName evidence="5">DivIVA protein</fullName>
    </recommendedName>
</protein>
<reference evidence="4" key="1">
    <citation type="journal article" date="2019" name="Int. J. Syst. Evol. Microbiol.">
        <title>The Global Catalogue of Microorganisms (GCM) 10K type strain sequencing project: providing services to taxonomists for standard genome sequencing and annotation.</title>
        <authorList>
            <consortium name="The Broad Institute Genomics Platform"/>
            <consortium name="The Broad Institute Genome Sequencing Center for Infectious Disease"/>
            <person name="Wu L."/>
            <person name="Ma J."/>
        </authorList>
    </citation>
    <scope>NUCLEOTIDE SEQUENCE [LARGE SCALE GENOMIC DNA]</scope>
    <source>
        <strain evidence="4">CCUG 62763</strain>
    </source>
</reference>
<dbReference type="EMBL" id="JBHSGR010000037">
    <property type="protein sequence ID" value="MFC4696115.1"/>
    <property type="molecule type" value="Genomic_DNA"/>
</dbReference>
<evidence type="ECO:0000256" key="1">
    <source>
        <dbReference type="SAM" id="Coils"/>
    </source>
</evidence>
<feature type="region of interest" description="Disordered" evidence="2">
    <location>
        <begin position="1"/>
        <end position="26"/>
    </location>
</feature>
<evidence type="ECO:0000313" key="4">
    <source>
        <dbReference type="Proteomes" id="UP001596025"/>
    </source>
</evidence>
<dbReference type="RefSeq" id="WP_387994207.1">
    <property type="nucleotide sequence ID" value="NZ_JBHSGR010000037.1"/>
</dbReference>
<keyword evidence="1" id="KW-0175">Coiled coil</keyword>
<gene>
    <name evidence="3" type="ORF">ACFO3M_22130</name>
</gene>
<evidence type="ECO:0000313" key="3">
    <source>
        <dbReference type="EMBL" id="MFC4696115.1"/>
    </source>
</evidence>
<dbReference type="Proteomes" id="UP001596025">
    <property type="component" value="Unassembled WGS sequence"/>
</dbReference>
<proteinExistence type="predicted"/>
<keyword evidence="4" id="KW-1185">Reference proteome</keyword>
<comment type="caution">
    <text evidence="3">The sequence shown here is derived from an EMBL/GenBank/DDBJ whole genome shotgun (WGS) entry which is preliminary data.</text>
</comment>
<sequence length="314" mass="33754">MTTELQVDEELRPTGPERRRPNVSGDLPTVLEAGPMFGRAVAGYDRFQVDTYVQWAEDQLATADREREHLVTRLLSTRAALDEARALLGHSSGGGEFLQVSRRIGSVLAAAADEAEGMRAEAEAAWAAASEQAERVVARAQRTLADAEAEADRTAAAAAAYEAECAARAAQLLDEAERSAAATRAAAAARLDDVRAAERRAAAAADRVRQRAEEDAAAAAVRARAGVVAMLATGREERRRADAEAAATRERLDREAVARRAALLAELAELGRQRSALRAELDLLARPAPVPPPDRWDVLRQWAGLLRGVRDRAS</sequence>
<accession>A0ABV9LR54</accession>
<name>A0ABV9LR54_9ACTN</name>